<evidence type="ECO:0000313" key="2">
    <source>
        <dbReference type="Proteomes" id="UP000053424"/>
    </source>
</evidence>
<accession>A0A0C3CZ95</accession>
<proteinExistence type="predicted"/>
<keyword evidence="2" id="KW-1185">Reference proteome</keyword>
<evidence type="ECO:0000313" key="1">
    <source>
        <dbReference type="EMBL" id="KIM49484.1"/>
    </source>
</evidence>
<organism evidence="1 2">
    <name type="scientific">Hebeloma cylindrosporum</name>
    <dbReference type="NCBI Taxonomy" id="76867"/>
    <lineage>
        <taxon>Eukaryota</taxon>
        <taxon>Fungi</taxon>
        <taxon>Dikarya</taxon>
        <taxon>Basidiomycota</taxon>
        <taxon>Agaricomycotina</taxon>
        <taxon>Agaricomycetes</taxon>
        <taxon>Agaricomycetidae</taxon>
        <taxon>Agaricales</taxon>
        <taxon>Agaricineae</taxon>
        <taxon>Hymenogastraceae</taxon>
        <taxon>Hebeloma</taxon>
    </lineage>
</organism>
<sequence length="59" mass="6582">MIDILQLDQLFKESDEEDAMDAGLATSQGPPCLLRRSKIMHILDNPSSADLEPTVFEHV</sequence>
<reference evidence="1 2" key="1">
    <citation type="submission" date="2014-04" db="EMBL/GenBank/DDBJ databases">
        <authorList>
            <consortium name="DOE Joint Genome Institute"/>
            <person name="Kuo A."/>
            <person name="Gay G."/>
            <person name="Dore J."/>
            <person name="Kohler A."/>
            <person name="Nagy L.G."/>
            <person name="Floudas D."/>
            <person name="Copeland A."/>
            <person name="Barry K.W."/>
            <person name="Cichocki N."/>
            <person name="Veneault-Fourrey C."/>
            <person name="LaButti K."/>
            <person name="Lindquist E.A."/>
            <person name="Lipzen A."/>
            <person name="Lundell T."/>
            <person name="Morin E."/>
            <person name="Murat C."/>
            <person name="Sun H."/>
            <person name="Tunlid A."/>
            <person name="Henrissat B."/>
            <person name="Grigoriev I.V."/>
            <person name="Hibbett D.S."/>
            <person name="Martin F."/>
            <person name="Nordberg H.P."/>
            <person name="Cantor M.N."/>
            <person name="Hua S.X."/>
        </authorList>
    </citation>
    <scope>NUCLEOTIDE SEQUENCE [LARGE SCALE GENOMIC DNA]</scope>
    <source>
        <strain evidence="2">h7</strain>
    </source>
</reference>
<dbReference type="Proteomes" id="UP000053424">
    <property type="component" value="Unassembled WGS sequence"/>
</dbReference>
<name>A0A0C3CZ95_HEBCY</name>
<dbReference type="EMBL" id="KN831768">
    <property type="protein sequence ID" value="KIM49484.1"/>
    <property type="molecule type" value="Genomic_DNA"/>
</dbReference>
<gene>
    <name evidence="1" type="ORF">M413DRAFT_438667</name>
</gene>
<reference evidence="2" key="2">
    <citation type="submission" date="2015-01" db="EMBL/GenBank/DDBJ databases">
        <title>Evolutionary Origins and Diversification of the Mycorrhizal Mutualists.</title>
        <authorList>
            <consortium name="DOE Joint Genome Institute"/>
            <consortium name="Mycorrhizal Genomics Consortium"/>
            <person name="Kohler A."/>
            <person name="Kuo A."/>
            <person name="Nagy L.G."/>
            <person name="Floudas D."/>
            <person name="Copeland A."/>
            <person name="Barry K.W."/>
            <person name="Cichocki N."/>
            <person name="Veneault-Fourrey C."/>
            <person name="LaButti K."/>
            <person name="Lindquist E.A."/>
            <person name="Lipzen A."/>
            <person name="Lundell T."/>
            <person name="Morin E."/>
            <person name="Murat C."/>
            <person name="Riley R."/>
            <person name="Ohm R."/>
            <person name="Sun H."/>
            <person name="Tunlid A."/>
            <person name="Henrissat B."/>
            <person name="Grigoriev I.V."/>
            <person name="Hibbett D.S."/>
            <person name="Martin F."/>
        </authorList>
    </citation>
    <scope>NUCLEOTIDE SEQUENCE [LARGE SCALE GENOMIC DNA]</scope>
    <source>
        <strain evidence="2">h7</strain>
    </source>
</reference>
<protein>
    <submittedName>
        <fullName evidence="1">Uncharacterized protein</fullName>
    </submittedName>
</protein>
<dbReference type="AlphaFoldDB" id="A0A0C3CZ95"/>
<dbReference type="HOGENOM" id="CLU_2961008_0_0_1"/>